<accession>A0A8S1DRK7</accession>
<dbReference type="AlphaFoldDB" id="A0A8S1DRK7"/>
<feature type="domain" description="BRCT" evidence="2">
    <location>
        <begin position="436"/>
        <end position="509"/>
    </location>
</feature>
<reference evidence="3 4" key="1">
    <citation type="submission" date="2020-04" db="EMBL/GenBank/DDBJ databases">
        <authorList>
            <person name="Alioto T."/>
            <person name="Alioto T."/>
            <person name="Gomez Garrido J."/>
        </authorList>
    </citation>
    <scope>NUCLEOTIDE SEQUENCE [LARGE SCALE GENOMIC DNA]</scope>
</reference>
<sequence>MVEIVISNYMMIRRKWQRVGKTRKFVQVMEMPPWEQDFAHDTIRINPEEEKLKRTAEAIRLRQAGFVRRTKTPNLVINHELLKGKVIYVDSQLIKSEHKEKFLNRKEITEGIVSQLEKMGATISSSLTKKVNYILFMNGRYSTYQFSQKHSIPMVSSGWIEECKKQNSIASHVKFAAHVPDNFRNPVAPRKYKRTYTVDHLEMLSERRKKRQKTVDDSKKPTNESTVNSKKTEKTDTKKPLTKDKEMSSKTSIPRKRGRPKKERKVETKKETKEEKKEETVAPPVMKIPARRPRTRSSITGITQADAESECPPTANKPRPKYIAVAGLNGEQHALVTNAVEKLKASYLFSGAANEKATHLVWGGGRTVNLLKGIAYGCRIVSFSWIEESIKNGAWLPITEQFVPKQYAHVDCEIQRQRNRYGALFRCQLLQAMGPIYVNAGVKSCKPEDMKTLVRLCGGTLVHNLQDAKLVLGPPPDKLVLSTTTYVKEQWLYAVICNYRVLPLKPFFYEPNQA</sequence>
<dbReference type="OrthoDB" id="2384350at2759"/>
<dbReference type="Proteomes" id="UP000494165">
    <property type="component" value="Unassembled WGS sequence"/>
</dbReference>
<dbReference type="PROSITE" id="PS50172">
    <property type="entry name" value="BRCT"/>
    <property type="match status" value="2"/>
</dbReference>
<dbReference type="InterPro" id="IPR001357">
    <property type="entry name" value="BRCT_dom"/>
</dbReference>
<evidence type="ECO:0000256" key="1">
    <source>
        <dbReference type="SAM" id="MobiDB-lite"/>
    </source>
</evidence>
<dbReference type="CDD" id="cd17716">
    <property type="entry name" value="BRCT_microcephalin_rpt1"/>
    <property type="match status" value="1"/>
</dbReference>
<protein>
    <recommendedName>
        <fullName evidence="2">BRCT domain-containing protein</fullName>
    </recommendedName>
</protein>
<dbReference type="PANTHER" id="PTHR14625:SF3">
    <property type="entry name" value="MICROCEPHALIN"/>
    <property type="match status" value="1"/>
</dbReference>
<dbReference type="PANTHER" id="PTHR14625">
    <property type="entry name" value="MICROCEPHALIN"/>
    <property type="match status" value="1"/>
</dbReference>
<dbReference type="Pfam" id="PF00533">
    <property type="entry name" value="BRCT"/>
    <property type="match status" value="1"/>
</dbReference>
<feature type="compositionally biased region" description="Basic residues" evidence="1">
    <location>
        <begin position="253"/>
        <end position="263"/>
    </location>
</feature>
<dbReference type="SMART" id="SM00292">
    <property type="entry name" value="BRCT"/>
    <property type="match status" value="2"/>
</dbReference>
<feature type="compositionally biased region" description="Basic and acidic residues" evidence="1">
    <location>
        <begin position="230"/>
        <end position="248"/>
    </location>
</feature>
<dbReference type="InterPro" id="IPR036420">
    <property type="entry name" value="BRCT_dom_sf"/>
</dbReference>
<feature type="compositionally biased region" description="Basic and acidic residues" evidence="1">
    <location>
        <begin position="213"/>
        <end position="222"/>
    </location>
</feature>
<dbReference type="EMBL" id="CADEPI010000216">
    <property type="protein sequence ID" value="CAB3380775.1"/>
    <property type="molecule type" value="Genomic_DNA"/>
</dbReference>
<feature type="domain" description="BRCT" evidence="2">
    <location>
        <begin position="77"/>
        <end position="177"/>
    </location>
</feature>
<proteinExistence type="predicted"/>
<dbReference type="CDD" id="cd17751">
    <property type="entry name" value="BRCT_microcephalin_rpt3"/>
    <property type="match status" value="1"/>
</dbReference>
<feature type="compositionally biased region" description="Basic and acidic residues" evidence="1">
    <location>
        <begin position="264"/>
        <end position="280"/>
    </location>
</feature>
<dbReference type="GO" id="GO:0000278">
    <property type="term" value="P:mitotic cell cycle"/>
    <property type="evidence" value="ECO:0007669"/>
    <property type="project" value="TreeGrafter"/>
</dbReference>
<organism evidence="3 4">
    <name type="scientific">Cloeon dipterum</name>
    <dbReference type="NCBI Taxonomy" id="197152"/>
    <lineage>
        <taxon>Eukaryota</taxon>
        <taxon>Metazoa</taxon>
        <taxon>Ecdysozoa</taxon>
        <taxon>Arthropoda</taxon>
        <taxon>Hexapoda</taxon>
        <taxon>Insecta</taxon>
        <taxon>Pterygota</taxon>
        <taxon>Palaeoptera</taxon>
        <taxon>Ephemeroptera</taxon>
        <taxon>Pisciforma</taxon>
        <taxon>Baetidae</taxon>
        <taxon>Cloeon</taxon>
    </lineage>
</organism>
<dbReference type="Gene3D" id="3.40.50.10190">
    <property type="entry name" value="BRCT domain"/>
    <property type="match status" value="3"/>
</dbReference>
<evidence type="ECO:0000259" key="2">
    <source>
        <dbReference type="PROSITE" id="PS50172"/>
    </source>
</evidence>
<name>A0A8S1DRK7_9INSE</name>
<dbReference type="Pfam" id="PF12738">
    <property type="entry name" value="PTCB-BRCT"/>
    <property type="match status" value="1"/>
</dbReference>
<evidence type="ECO:0000313" key="4">
    <source>
        <dbReference type="Proteomes" id="UP000494165"/>
    </source>
</evidence>
<evidence type="ECO:0000313" key="3">
    <source>
        <dbReference type="EMBL" id="CAB3380775.1"/>
    </source>
</evidence>
<comment type="caution">
    <text evidence="3">The sequence shown here is derived from an EMBL/GenBank/DDBJ whole genome shotgun (WGS) entry which is preliminary data.</text>
</comment>
<dbReference type="InterPro" id="IPR022047">
    <property type="entry name" value="Microcephalin-like"/>
</dbReference>
<gene>
    <name evidence="3" type="ORF">CLODIP_2_CD16265</name>
</gene>
<feature type="region of interest" description="Disordered" evidence="1">
    <location>
        <begin position="203"/>
        <end position="282"/>
    </location>
</feature>
<keyword evidence="4" id="KW-1185">Reference proteome</keyword>
<dbReference type="SUPFAM" id="SSF52113">
    <property type="entry name" value="BRCT domain"/>
    <property type="match status" value="3"/>
</dbReference>